<dbReference type="OrthoDB" id="186625at2759"/>
<dbReference type="PROSITE" id="PS50222">
    <property type="entry name" value="EF_HAND_2"/>
    <property type="match status" value="2"/>
</dbReference>
<proteinExistence type="predicted"/>
<dbReference type="PANTHER" id="PTHR46824">
    <property type="entry name" value="CALCIUM-BINDING PROTEIN CML48-RELATED"/>
    <property type="match status" value="1"/>
</dbReference>
<organism evidence="4 5">
    <name type="scientific">Macleaya cordata</name>
    <name type="common">Five-seeded plume-poppy</name>
    <name type="synonym">Bocconia cordata</name>
    <dbReference type="NCBI Taxonomy" id="56857"/>
    <lineage>
        <taxon>Eukaryota</taxon>
        <taxon>Viridiplantae</taxon>
        <taxon>Streptophyta</taxon>
        <taxon>Embryophyta</taxon>
        <taxon>Tracheophyta</taxon>
        <taxon>Spermatophyta</taxon>
        <taxon>Magnoliopsida</taxon>
        <taxon>Ranunculales</taxon>
        <taxon>Papaveraceae</taxon>
        <taxon>Papaveroideae</taxon>
        <taxon>Macleaya</taxon>
    </lineage>
</organism>
<feature type="region of interest" description="Disordered" evidence="2">
    <location>
        <begin position="1"/>
        <end position="50"/>
    </location>
</feature>
<accession>A0A200QXT2</accession>
<dbReference type="InterPro" id="IPR018247">
    <property type="entry name" value="EF_Hand_1_Ca_BS"/>
</dbReference>
<keyword evidence="1" id="KW-0106">Calcium</keyword>
<dbReference type="GO" id="GO:0005509">
    <property type="term" value="F:calcium ion binding"/>
    <property type="evidence" value="ECO:0007669"/>
    <property type="project" value="InterPro"/>
</dbReference>
<reference evidence="4 5" key="1">
    <citation type="journal article" date="2017" name="Mol. Plant">
        <title>The Genome of Medicinal Plant Macleaya cordata Provides New Insights into Benzylisoquinoline Alkaloids Metabolism.</title>
        <authorList>
            <person name="Liu X."/>
            <person name="Liu Y."/>
            <person name="Huang P."/>
            <person name="Ma Y."/>
            <person name="Qing Z."/>
            <person name="Tang Q."/>
            <person name="Cao H."/>
            <person name="Cheng P."/>
            <person name="Zheng Y."/>
            <person name="Yuan Z."/>
            <person name="Zhou Y."/>
            <person name="Liu J."/>
            <person name="Tang Z."/>
            <person name="Zhuo Y."/>
            <person name="Zhang Y."/>
            <person name="Yu L."/>
            <person name="Huang J."/>
            <person name="Yang P."/>
            <person name="Peng Q."/>
            <person name="Zhang J."/>
            <person name="Jiang W."/>
            <person name="Zhang Z."/>
            <person name="Lin K."/>
            <person name="Ro D.K."/>
            <person name="Chen X."/>
            <person name="Xiong X."/>
            <person name="Shang Y."/>
            <person name="Huang S."/>
            <person name="Zeng J."/>
        </authorList>
    </citation>
    <scope>NUCLEOTIDE SEQUENCE [LARGE SCALE GENOMIC DNA]</scope>
    <source>
        <strain evidence="5">cv. BLH2017</strain>
        <tissue evidence="4">Root</tissue>
    </source>
</reference>
<dbReference type="InterPro" id="IPR002048">
    <property type="entry name" value="EF_hand_dom"/>
</dbReference>
<feature type="compositionally biased region" description="Gly residues" evidence="2">
    <location>
        <begin position="66"/>
        <end position="80"/>
    </location>
</feature>
<dbReference type="PANTHER" id="PTHR46824:SF1">
    <property type="entry name" value="CALCIUM-BINDING PROTEIN CML49-RELATED"/>
    <property type="match status" value="1"/>
</dbReference>
<gene>
    <name evidence="4" type="ORF">BVC80_8001g2</name>
</gene>
<feature type="domain" description="EF-hand" evidence="3">
    <location>
        <begin position="173"/>
        <end position="208"/>
    </location>
</feature>
<sequence length="243" mass="27380">MGYYSSQQQQLVSSNYYGSESKESYTMYDSPPYPPVPSSSSENNKPAAKNNNKTYKYQRHQLMINGGSGSGIGSGGGGSQLGKAGARHGVMSPVSSHLLPTAFPEGTDPEVMKCFRMVDQNRNGFIDDKELQKALSSYNHRFSLKTIHLLMYLHTNNSTTRNIGPKEFMSMYYCLKNWKETFEEFDMDRNGKIDSLELRRSLTSLGFTVSPTVLDLIISKYDQSGGSKRKMGLQYDNFIEYVR</sequence>
<feature type="compositionally biased region" description="Low complexity" evidence="2">
    <location>
        <begin position="1"/>
        <end position="17"/>
    </location>
</feature>
<dbReference type="InterPro" id="IPR044590">
    <property type="entry name" value="CML48/49/50"/>
</dbReference>
<evidence type="ECO:0000256" key="2">
    <source>
        <dbReference type="SAM" id="MobiDB-lite"/>
    </source>
</evidence>
<dbReference type="Gene3D" id="1.10.238.10">
    <property type="entry name" value="EF-hand"/>
    <property type="match status" value="1"/>
</dbReference>
<dbReference type="STRING" id="56857.A0A200QXT2"/>
<evidence type="ECO:0000313" key="5">
    <source>
        <dbReference type="Proteomes" id="UP000195402"/>
    </source>
</evidence>
<feature type="region of interest" description="Disordered" evidence="2">
    <location>
        <begin position="66"/>
        <end position="87"/>
    </location>
</feature>
<feature type="domain" description="EF-hand" evidence="3">
    <location>
        <begin position="106"/>
        <end position="141"/>
    </location>
</feature>
<protein>
    <submittedName>
        <fullName evidence="4">EF-hand domain</fullName>
    </submittedName>
</protein>
<name>A0A200QXT2_MACCD</name>
<dbReference type="InParanoid" id="A0A200QXT2"/>
<dbReference type="InterPro" id="IPR011992">
    <property type="entry name" value="EF-hand-dom_pair"/>
</dbReference>
<comment type="caution">
    <text evidence="4">The sequence shown here is derived from an EMBL/GenBank/DDBJ whole genome shotgun (WGS) entry which is preliminary data.</text>
</comment>
<dbReference type="Pfam" id="PF13405">
    <property type="entry name" value="EF-hand_6"/>
    <property type="match status" value="2"/>
</dbReference>
<evidence type="ECO:0000259" key="3">
    <source>
        <dbReference type="PROSITE" id="PS50222"/>
    </source>
</evidence>
<feature type="compositionally biased region" description="Low complexity" evidence="2">
    <location>
        <begin position="38"/>
        <end position="50"/>
    </location>
</feature>
<dbReference type="SMART" id="SM00054">
    <property type="entry name" value="EFh"/>
    <property type="match status" value="2"/>
</dbReference>
<dbReference type="AlphaFoldDB" id="A0A200QXT2"/>
<dbReference type="SUPFAM" id="SSF47473">
    <property type="entry name" value="EF-hand"/>
    <property type="match status" value="1"/>
</dbReference>
<keyword evidence="5" id="KW-1185">Reference proteome</keyword>
<dbReference type="PROSITE" id="PS00018">
    <property type="entry name" value="EF_HAND_1"/>
    <property type="match status" value="2"/>
</dbReference>
<dbReference type="EMBL" id="MVGT01000857">
    <property type="protein sequence ID" value="OVA15278.1"/>
    <property type="molecule type" value="Genomic_DNA"/>
</dbReference>
<dbReference type="Proteomes" id="UP000195402">
    <property type="component" value="Unassembled WGS sequence"/>
</dbReference>
<evidence type="ECO:0000313" key="4">
    <source>
        <dbReference type="EMBL" id="OVA15278.1"/>
    </source>
</evidence>
<evidence type="ECO:0000256" key="1">
    <source>
        <dbReference type="ARBA" id="ARBA00022837"/>
    </source>
</evidence>